<keyword evidence="7 10" id="KW-0472">Membrane</keyword>
<organism evidence="12 13">
    <name type="scientific">Etheostoma spectabile</name>
    <name type="common">orangethroat darter</name>
    <dbReference type="NCBI Taxonomy" id="54343"/>
    <lineage>
        <taxon>Eukaryota</taxon>
        <taxon>Metazoa</taxon>
        <taxon>Chordata</taxon>
        <taxon>Craniata</taxon>
        <taxon>Vertebrata</taxon>
        <taxon>Euteleostomi</taxon>
        <taxon>Actinopterygii</taxon>
        <taxon>Neopterygii</taxon>
        <taxon>Teleostei</taxon>
        <taxon>Neoteleostei</taxon>
        <taxon>Acanthomorphata</taxon>
        <taxon>Eupercaria</taxon>
        <taxon>Perciformes</taxon>
        <taxon>Percoidei</taxon>
        <taxon>Percidae</taxon>
        <taxon>Etheostomatinae</taxon>
        <taxon>Etheostoma</taxon>
    </lineage>
</organism>
<dbReference type="Proteomes" id="UP000327493">
    <property type="component" value="Chromosome 16"/>
</dbReference>
<evidence type="ECO:0000256" key="5">
    <source>
        <dbReference type="ARBA" id="ARBA00022737"/>
    </source>
</evidence>
<evidence type="ECO:0000256" key="1">
    <source>
        <dbReference type="ARBA" id="ARBA00004479"/>
    </source>
</evidence>
<dbReference type="PROSITE" id="PS50853">
    <property type="entry name" value="FN3"/>
    <property type="match status" value="2"/>
</dbReference>
<protein>
    <recommendedName>
        <fullName evidence="11">Fibronectin type-III domain-containing protein</fullName>
    </recommendedName>
</protein>
<proteinExistence type="inferred from homology"/>
<comment type="caution">
    <text evidence="12">The sequence shown here is derived from an EMBL/GenBank/DDBJ whole genome shotgun (WGS) entry which is preliminary data.</text>
</comment>
<evidence type="ECO:0000256" key="6">
    <source>
        <dbReference type="ARBA" id="ARBA00022989"/>
    </source>
</evidence>
<evidence type="ECO:0000256" key="3">
    <source>
        <dbReference type="ARBA" id="ARBA00022692"/>
    </source>
</evidence>
<dbReference type="InterPro" id="IPR048497">
    <property type="entry name" value="LIF-R-like_Ig-like"/>
</dbReference>
<keyword evidence="4" id="KW-0732">Signal</keyword>
<feature type="domain" description="Fibronectin type-III" evidence="11">
    <location>
        <begin position="291"/>
        <end position="386"/>
    </location>
</feature>
<accession>A0A5J5CU14</accession>
<dbReference type="SMART" id="SM00060">
    <property type="entry name" value="FN3"/>
    <property type="match status" value="4"/>
</dbReference>
<keyword evidence="13" id="KW-1185">Reference proteome</keyword>
<evidence type="ECO:0000256" key="2">
    <source>
        <dbReference type="ARBA" id="ARBA00008921"/>
    </source>
</evidence>
<comment type="similarity">
    <text evidence="2">Belongs to the type I cytokine receptor family. Type 2 subfamily.</text>
</comment>
<evidence type="ECO:0000259" key="11">
    <source>
        <dbReference type="PROSITE" id="PS50853"/>
    </source>
</evidence>
<dbReference type="SUPFAM" id="SSF49265">
    <property type="entry name" value="Fibronectin type III"/>
    <property type="match status" value="2"/>
</dbReference>
<keyword evidence="5" id="KW-0677">Repeat</keyword>
<dbReference type="InterPro" id="IPR052672">
    <property type="entry name" value="Type1_Cytokine_Rcpt_Type2"/>
</dbReference>
<dbReference type="InterPro" id="IPR013783">
    <property type="entry name" value="Ig-like_fold"/>
</dbReference>
<dbReference type="Gene3D" id="2.60.40.10">
    <property type="entry name" value="Immunoglobulins"/>
    <property type="match status" value="6"/>
</dbReference>
<dbReference type="CDD" id="cd00063">
    <property type="entry name" value="FN3"/>
    <property type="match status" value="2"/>
</dbReference>
<dbReference type="EMBL" id="VOFY01000016">
    <property type="protein sequence ID" value="KAA8584694.1"/>
    <property type="molecule type" value="Genomic_DNA"/>
</dbReference>
<keyword evidence="3 10" id="KW-0812">Transmembrane</keyword>
<feature type="non-terminal residue" evidence="12">
    <location>
        <position position="622"/>
    </location>
</feature>
<keyword evidence="9" id="KW-0325">Glycoprotein</keyword>
<comment type="subcellular location">
    <subcellularLocation>
        <location evidence="1">Membrane</location>
        <topology evidence="1">Single-pass type I membrane protein</topology>
    </subcellularLocation>
</comment>
<keyword evidence="6 10" id="KW-1133">Transmembrane helix</keyword>
<feature type="domain" description="Fibronectin type-III" evidence="11">
    <location>
        <begin position="195"/>
        <end position="290"/>
    </location>
</feature>
<evidence type="ECO:0000313" key="12">
    <source>
        <dbReference type="EMBL" id="KAA8584694.1"/>
    </source>
</evidence>
<keyword evidence="8" id="KW-0675">Receptor</keyword>
<dbReference type="Pfam" id="PF00041">
    <property type="entry name" value="fn3"/>
    <property type="match status" value="1"/>
</dbReference>
<evidence type="ECO:0000256" key="9">
    <source>
        <dbReference type="ARBA" id="ARBA00023180"/>
    </source>
</evidence>
<dbReference type="InterPro" id="IPR003961">
    <property type="entry name" value="FN3_dom"/>
</dbReference>
<dbReference type="Pfam" id="PF21177">
    <property type="entry name" value="LIF-R_Ig-like"/>
    <property type="match status" value="1"/>
</dbReference>
<dbReference type="InterPro" id="IPR003531">
    <property type="entry name" value="Hempt_rcpt_S_F1_CS"/>
</dbReference>
<sequence>MFQDEVAVTPDQIGSTHSWNWTSYLALECASHSVRLSSRYKNHTSPWKQETLPGVETSTPQVYPKDKSFKVGSTVTFCCVLPAGDVFGKLYLSGYNGAGINTRISNQTYALTVHLNQASEYSCTDVKCELNGVYGACAYIGCNPSICARSPETRCSQKLRVDARERNWTLTARNSFGTVELSDTADLTKRVHMFPPKGVTASSVNTRNVTLGWEWTVQQYYNLSLICQVKMNNHGENTISEHVGVGLNFAVLNDLIPNWKYHVKIRCRTAQHFWKWSTWSTRVSFHTKADVPDALDVWMQVMDNHIIIIWKKPLPHQSHGDIKDYEVTWTKITERERQNRTKVGPNINSLALSLDTTVEHIVTVTARNINGSSPPSTITSSNPGMKLTEFSNGSFKLSWSASPTASCGYIVDWCPTVGSCTVEWLKVPPNQTNASISSKNFKDGLRYTLSVYACTQGAPIQNNLFKSLRGQQQNWDYEVSWEPVPLREQTAFVQGYVLYCLDNNEKVFNFSTDNPEATSLTARNLKISSYTFTVKARTAVGECGDTSITATLNSLTDNMIKAVFISLAIAFGLLSLITIVCYRHWTWVNMDVIIFTWISVTIVKQISRMFRNCIVVQEHQQM</sequence>
<evidence type="ECO:0000256" key="10">
    <source>
        <dbReference type="SAM" id="Phobius"/>
    </source>
</evidence>
<evidence type="ECO:0000256" key="8">
    <source>
        <dbReference type="ARBA" id="ARBA00023170"/>
    </source>
</evidence>
<evidence type="ECO:0000313" key="13">
    <source>
        <dbReference type="Proteomes" id="UP000327493"/>
    </source>
</evidence>
<reference evidence="12 13" key="1">
    <citation type="submission" date="2019-08" db="EMBL/GenBank/DDBJ databases">
        <title>A chromosome-level genome assembly, high-density linkage maps, and genome scans reveal the genomic architecture of hybrid incompatibilities underlying speciation via character displacement in darters (Percidae: Etheostominae).</title>
        <authorList>
            <person name="Moran R.L."/>
            <person name="Catchen J.M."/>
            <person name="Fuller R.C."/>
        </authorList>
    </citation>
    <scope>NUCLEOTIDE SEQUENCE [LARGE SCALE GENOMIC DNA]</scope>
    <source>
        <strain evidence="12">EspeVRDwgs_2016</strain>
        <tissue evidence="12">Muscle</tissue>
    </source>
</reference>
<dbReference type="GO" id="GO:0005886">
    <property type="term" value="C:plasma membrane"/>
    <property type="evidence" value="ECO:0007669"/>
    <property type="project" value="UniProtKB-ARBA"/>
</dbReference>
<dbReference type="PANTHER" id="PTHR48423">
    <property type="entry name" value="INTERLEUKIN-27 RECEPTOR SUBUNIT ALPHA"/>
    <property type="match status" value="1"/>
</dbReference>
<gene>
    <name evidence="12" type="ORF">FQN60_008479</name>
</gene>
<evidence type="ECO:0000256" key="7">
    <source>
        <dbReference type="ARBA" id="ARBA00023136"/>
    </source>
</evidence>
<evidence type="ECO:0000256" key="4">
    <source>
        <dbReference type="ARBA" id="ARBA00022729"/>
    </source>
</evidence>
<dbReference type="PANTHER" id="PTHR48423:SF1">
    <property type="entry name" value="INTERLEUKIN-27 RECEPTOR SUBUNIT ALPHA"/>
    <property type="match status" value="1"/>
</dbReference>
<name>A0A5J5CU14_9PERO</name>
<dbReference type="InterPro" id="IPR036116">
    <property type="entry name" value="FN3_sf"/>
</dbReference>
<dbReference type="GO" id="GO:0004896">
    <property type="term" value="F:cytokine receptor activity"/>
    <property type="evidence" value="ECO:0007669"/>
    <property type="project" value="InterPro"/>
</dbReference>
<dbReference type="PROSITE" id="PS01355">
    <property type="entry name" value="HEMATOPO_REC_S_F1"/>
    <property type="match status" value="1"/>
</dbReference>
<dbReference type="AlphaFoldDB" id="A0A5J5CU14"/>
<feature type="transmembrane region" description="Helical" evidence="10">
    <location>
        <begin position="562"/>
        <end position="582"/>
    </location>
</feature>